<sequence length="97" mass="10301">MAGDASEAQQRGPSIESCNWVHLPLLGGTKERCCWVLAWRSRGGSSLGTAEAGGGGAMEKGRLMPACPRRRKGHGGACCLLVPCARRKRGLEMGCWC</sequence>
<organism evidence="1 2">
    <name type="scientific">Paspalum notatum var. saurae</name>
    <dbReference type="NCBI Taxonomy" id="547442"/>
    <lineage>
        <taxon>Eukaryota</taxon>
        <taxon>Viridiplantae</taxon>
        <taxon>Streptophyta</taxon>
        <taxon>Embryophyta</taxon>
        <taxon>Tracheophyta</taxon>
        <taxon>Spermatophyta</taxon>
        <taxon>Magnoliopsida</taxon>
        <taxon>Liliopsida</taxon>
        <taxon>Poales</taxon>
        <taxon>Poaceae</taxon>
        <taxon>PACMAD clade</taxon>
        <taxon>Panicoideae</taxon>
        <taxon>Andropogonodae</taxon>
        <taxon>Paspaleae</taxon>
        <taxon>Paspalinae</taxon>
        <taxon>Paspalum</taxon>
    </lineage>
</organism>
<dbReference type="AlphaFoldDB" id="A0AAQ3WWE6"/>
<name>A0AAQ3WWE6_PASNO</name>
<reference evidence="1 2" key="1">
    <citation type="submission" date="2024-02" db="EMBL/GenBank/DDBJ databases">
        <title>High-quality chromosome-scale genome assembly of Pensacola bahiagrass (Paspalum notatum Flugge var. saurae).</title>
        <authorList>
            <person name="Vega J.M."/>
            <person name="Podio M."/>
            <person name="Orjuela J."/>
            <person name="Siena L.A."/>
            <person name="Pessino S.C."/>
            <person name="Combes M.C."/>
            <person name="Mariac C."/>
            <person name="Albertini E."/>
            <person name="Pupilli F."/>
            <person name="Ortiz J.P.A."/>
            <person name="Leblanc O."/>
        </authorList>
    </citation>
    <scope>NUCLEOTIDE SEQUENCE [LARGE SCALE GENOMIC DNA]</scope>
    <source>
        <strain evidence="1">R1</strain>
        <tissue evidence="1">Leaf</tissue>
    </source>
</reference>
<accession>A0AAQ3WWE6</accession>
<proteinExistence type="predicted"/>
<keyword evidence="2" id="KW-1185">Reference proteome</keyword>
<dbReference type="Proteomes" id="UP001341281">
    <property type="component" value="Chromosome 05"/>
</dbReference>
<protein>
    <submittedName>
        <fullName evidence="1">Uncharacterized protein</fullName>
    </submittedName>
</protein>
<dbReference type="EMBL" id="CP144749">
    <property type="protein sequence ID" value="WVZ75711.1"/>
    <property type="molecule type" value="Genomic_DNA"/>
</dbReference>
<evidence type="ECO:0000313" key="2">
    <source>
        <dbReference type="Proteomes" id="UP001341281"/>
    </source>
</evidence>
<gene>
    <name evidence="1" type="ORF">U9M48_023746</name>
</gene>
<evidence type="ECO:0000313" key="1">
    <source>
        <dbReference type="EMBL" id="WVZ75711.1"/>
    </source>
</evidence>